<dbReference type="EMBL" id="UXUI01008084">
    <property type="protein sequence ID" value="VDD90445.1"/>
    <property type="molecule type" value="Genomic_DNA"/>
</dbReference>
<proteinExistence type="inferred from homology"/>
<evidence type="ECO:0000313" key="10">
    <source>
        <dbReference type="WBParaSite" id="EVEC_0000558501-mRNA-1"/>
    </source>
</evidence>
<reference evidence="8 9" key="2">
    <citation type="submission" date="2018-10" db="EMBL/GenBank/DDBJ databases">
        <authorList>
            <consortium name="Pathogen Informatics"/>
        </authorList>
    </citation>
    <scope>NUCLEOTIDE SEQUENCE [LARGE SCALE GENOMIC DNA]</scope>
</reference>
<dbReference type="CDD" id="cd11384">
    <property type="entry name" value="RagA_like"/>
    <property type="match status" value="1"/>
</dbReference>
<dbReference type="Gene3D" id="3.40.50.300">
    <property type="entry name" value="P-loop containing nucleotide triphosphate hydrolases"/>
    <property type="match status" value="1"/>
</dbReference>
<accession>A0A0N4V5R9</accession>
<protein>
    <submittedName>
        <fullName evidence="10">Ras-related GTP-binding protein A</fullName>
    </submittedName>
</protein>
<keyword evidence="4 7" id="KW-0547">Nucleotide-binding</keyword>
<dbReference type="Pfam" id="PF04670">
    <property type="entry name" value="Gtr1_RagA"/>
    <property type="match status" value="1"/>
</dbReference>
<dbReference type="GO" id="GO:0009267">
    <property type="term" value="P:cellular response to starvation"/>
    <property type="evidence" value="ECO:0007669"/>
    <property type="project" value="TreeGrafter"/>
</dbReference>
<evidence type="ECO:0000256" key="3">
    <source>
        <dbReference type="ARBA" id="ARBA00022490"/>
    </source>
</evidence>
<keyword evidence="5 7" id="KW-0342">GTP-binding</keyword>
<comment type="similarity">
    <text evidence="2 7">Belongs to the GTR/RAG GTP-binding protein family.</text>
</comment>
<dbReference type="GO" id="GO:0005525">
    <property type="term" value="F:GTP binding"/>
    <property type="evidence" value="ECO:0007669"/>
    <property type="project" value="UniProtKB-UniRule"/>
</dbReference>
<dbReference type="AlphaFoldDB" id="A0A0N4V5R9"/>
<dbReference type="Proteomes" id="UP000274131">
    <property type="component" value="Unassembled WGS sequence"/>
</dbReference>
<dbReference type="InterPro" id="IPR006762">
    <property type="entry name" value="Gtr1_RagA"/>
</dbReference>
<dbReference type="OrthoDB" id="10020193at2759"/>
<keyword evidence="3" id="KW-0963">Cytoplasm</keyword>
<evidence type="ECO:0000256" key="4">
    <source>
        <dbReference type="ARBA" id="ARBA00022741"/>
    </source>
</evidence>
<dbReference type="GO" id="GO:0005634">
    <property type="term" value="C:nucleus"/>
    <property type="evidence" value="ECO:0007669"/>
    <property type="project" value="TreeGrafter"/>
</dbReference>
<evidence type="ECO:0000256" key="7">
    <source>
        <dbReference type="RuleBase" id="RU367014"/>
    </source>
</evidence>
<name>A0A0N4V5R9_ENTVE</name>
<reference evidence="10" key="1">
    <citation type="submission" date="2017-02" db="UniProtKB">
        <authorList>
            <consortium name="WormBaseParasite"/>
        </authorList>
    </citation>
    <scope>IDENTIFICATION</scope>
</reference>
<dbReference type="STRING" id="51028.A0A0N4V5R9"/>
<dbReference type="PANTHER" id="PTHR11259:SF1">
    <property type="entry name" value="RAS-RELATED GTP-BINDING PROTEIN"/>
    <property type="match status" value="1"/>
</dbReference>
<dbReference type="GO" id="GO:0003924">
    <property type="term" value="F:GTPase activity"/>
    <property type="evidence" value="ECO:0007669"/>
    <property type="project" value="TreeGrafter"/>
</dbReference>
<comment type="subcellular location">
    <subcellularLocation>
        <location evidence="1">Cytoplasm</location>
    </subcellularLocation>
</comment>
<sequence>MSKRKVLLMGKGGSGKTSMRSIIFANYIARDTNRLGPTMEVEHAHVRFLNNLVLHLWDCGGQEAFMENYLMAQKDQIFKNVQDYRYYSSCLEALLQNSPNAKVFCLVHKMDLIAEEHRDQVFAEKEKDILRRSALEYEKCGRKSAVCQCFKSSIWDETLYKAWSTIVYSLIPNVIAMEEKLKQFATAVDADEVLLFEKATFLVIARAQVAQHTDIHRFEKVSNIMKQFKLSCNKLGSHFEYMHVRNSKFTALIDSFTENTYIMVVHKGSAASATTLMCVQNAKKHFVALDVS</sequence>
<dbReference type="InterPro" id="IPR027417">
    <property type="entry name" value="P-loop_NTPase"/>
</dbReference>
<organism evidence="10">
    <name type="scientific">Enterobius vermicularis</name>
    <name type="common">Human pinworm</name>
    <dbReference type="NCBI Taxonomy" id="51028"/>
    <lineage>
        <taxon>Eukaryota</taxon>
        <taxon>Metazoa</taxon>
        <taxon>Ecdysozoa</taxon>
        <taxon>Nematoda</taxon>
        <taxon>Chromadorea</taxon>
        <taxon>Rhabditida</taxon>
        <taxon>Spirurina</taxon>
        <taxon>Oxyuridomorpha</taxon>
        <taxon>Oxyuroidea</taxon>
        <taxon>Oxyuridae</taxon>
        <taxon>Enterobius</taxon>
    </lineage>
</organism>
<evidence type="ECO:0000256" key="1">
    <source>
        <dbReference type="ARBA" id="ARBA00004496"/>
    </source>
</evidence>
<dbReference type="PANTHER" id="PTHR11259">
    <property type="entry name" value="RAS-RELATED GTP BINDING RAG/GTR YEAST"/>
    <property type="match status" value="1"/>
</dbReference>
<dbReference type="Gene3D" id="3.30.450.190">
    <property type="match status" value="1"/>
</dbReference>
<dbReference type="WBParaSite" id="EVEC_0000558501-mRNA-1">
    <property type="protein sequence ID" value="EVEC_0000558501-mRNA-1"/>
    <property type="gene ID" value="EVEC_0000558501"/>
</dbReference>
<gene>
    <name evidence="8" type="ORF">EVEC_LOCUS5196</name>
</gene>
<evidence type="ECO:0000256" key="6">
    <source>
        <dbReference type="ARBA" id="ARBA00049117"/>
    </source>
</evidence>
<dbReference type="FunFam" id="3.30.450.190:FF:000002">
    <property type="entry name" value="Ras-related GTP-binding protein A"/>
    <property type="match status" value="1"/>
</dbReference>
<dbReference type="GO" id="GO:0010507">
    <property type="term" value="P:negative regulation of autophagy"/>
    <property type="evidence" value="ECO:0007669"/>
    <property type="project" value="TreeGrafter"/>
</dbReference>
<dbReference type="SUPFAM" id="SSF52540">
    <property type="entry name" value="P-loop containing nucleoside triphosphate hydrolases"/>
    <property type="match status" value="1"/>
</dbReference>
<evidence type="ECO:0000256" key="2">
    <source>
        <dbReference type="ARBA" id="ARBA00007756"/>
    </source>
</evidence>
<dbReference type="GO" id="GO:1990131">
    <property type="term" value="C:Gtr1-Gtr2 GTPase complex"/>
    <property type="evidence" value="ECO:0007669"/>
    <property type="project" value="TreeGrafter"/>
</dbReference>
<evidence type="ECO:0000313" key="9">
    <source>
        <dbReference type="Proteomes" id="UP000274131"/>
    </source>
</evidence>
<comment type="catalytic activity">
    <reaction evidence="6">
        <text>GTP + H2O = GDP + phosphate + H(+)</text>
        <dbReference type="Rhea" id="RHEA:19669"/>
        <dbReference type="ChEBI" id="CHEBI:15377"/>
        <dbReference type="ChEBI" id="CHEBI:15378"/>
        <dbReference type="ChEBI" id="CHEBI:37565"/>
        <dbReference type="ChEBI" id="CHEBI:43474"/>
        <dbReference type="ChEBI" id="CHEBI:58189"/>
    </reaction>
    <physiologicalReaction direction="left-to-right" evidence="6">
        <dbReference type="Rhea" id="RHEA:19670"/>
    </physiologicalReaction>
</comment>
<keyword evidence="9" id="KW-1185">Reference proteome</keyword>
<evidence type="ECO:0000313" key="8">
    <source>
        <dbReference type="EMBL" id="VDD90445.1"/>
    </source>
</evidence>
<dbReference type="GO" id="GO:1904263">
    <property type="term" value="P:positive regulation of TORC1 signaling"/>
    <property type="evidence" value="ECO:0007669"/>
    <property type="project" value="TreeGrafter"/>
</dbReference>
<dbReference type="GO" id="GO:0005764">
    <property type="term" value="C:lysosome"/>
    <property type="evidence" value="ECO:0007669"/>
    <property type="project" value="TreeGrafter"/>
</dbReference>
<dbReference type="InterPro" id="IPR039397">
    <property type="entry name" value="RagA/B"/>
</dbReference>
<evidence type="ECO:0000256" key="5">
    <source>
        <dbReference type="ARBA" id="ARBA00023134"/>
    </source>
</evidence>